<accession>A0A8C9S6X7</accession>
<proteinExistence type="predicted"/>
<reference evidence="1" key="3">
    <citation type="submission" date="2025-09" db="UniProtKB">
        <authorList>
            <consortium name="Ensembl"/>
        </authorList>
    </citation>
    <scope>IDENTIFICATION</scope>
</reference>
<name>A0A8C9S6X7_SCLFO</name>
<reference evidence="1 2" key="1">
    <citation type="submission" date="2019-04" db="EMBL/GenBank/DDBJ databases">
        <authorList>
            <consortium name="Wellcome Sanger Institute Data Sharing"/>
        </authorList>
    </citation>
    <scope>NUCLEOTIDE SEQUENCE [LARGE SCALE GENOMIC DNA]</scope>
</reference>
<sequence>LRLVGHVAAKVPAYNAVPRGIVLLVKLLGSRSRYLFDVGSDVLLDVVLLHGLRGTVHRVLLHVLRHVSVLDHSLPVILMGPQVGDWPVLSQ</sequence>
<dbReference type="PANTHER" id="PTHR48424">
    <property type="entry name" value="DYNEIN LIGHT CHAIN-RELATED"/>
    <property type="match status" value="1"/>
</dbReference>
<dbReference type="Proteomes" id="UP000694397">
    <property type="component" value="Chromosome 10"/>
</dbReference>
<dbReference type="Ensembl" id="ENSSFOT00015025928.2">
    <property type="protein sequence ID" value="ENSSFOP00015025646.2"/>
    <property type="gene ID" value="ENSSFOG00015016483.2"/>
</dbReference>
<protein>
    <recommendedName>
        <fullName evidence="3">Dynein light chain</fullName>
    </recommendedName>
</protein>
<dbReference type="PANTHER" id="PTHR48424:SF3">
    <property type="entry name" value="DYNEIN LIGHT CHAIN-RELATED"/>
    <property type="match status" value="1"/>
</dbReference>
<reference evidence="1" key="2">
    <citation type="submission" date="2025-08" db="UniProtKB">
        <authorList>
            <consortium name="Ensembl"/>
        </authorList>
    </citation>
    <scope>IDENTIFICATION</scope>
</reference>
<dbReference type="AlphaFoldDB" id="A0A8C9S6X7"/>
<dbReference type="GeneTree" id="ENSGT01100000263854"/>
<keyword evidence="2" id="KW-1185">Reference proteome</keyword>
<evidence type="ECO:0000313" key="1">
    <source>
        <dbReference type="Ensembl" id="ENSSFOP00015025646.2"/>
    </source>
</evidence>
<evidence type="ECO:0000313" key="2">
    <source>
        <dbReference type="Proteomes" id="UP000694397"/>
    </source>
</evidence>
<evidence type="ECO:0008006" key="3">
    <source>
        <dbReference type="Google" id="ProtNLM"/>
    </source>
</evidence>
<organism evidence="1 2">
    <name type="scientific">Scleropages formosus</name>
    <name type="common">Asian bonytongue</name>
    <name type="synonym">Osteoglossum formosum</name>
    <dbReference type="NCBI Taxonomy" id="113540"/>
    <lineage>
        <taxon>Eukaryota</taxon>
        <taxon>Metazoa</taxon>
        <taxon>Chordata</taxon>
        <taxon>Craniata</taxon>
        <taxon>Vertebrata</taxon>
        <taxon>Euteleostomi</taxon>
        <taxon>Actinopterygii</taxon>
        <taxon>Neopterygii</taxon>
        <taxon>Teleostei</taxon>
        <taxon>Osteoglossocephala</taxon>
        <taxon>Osteoglossomorpha</taxon>
        <taxon>Osteoglossiformes</taxon>
        <taxon>Osteoglossidae</taxon>
        <taxon>Scleropages</taxon>
    </lineage>
</organism>
<dbReference type="OrthoDB" id="9392950at2759"/>